<dbReference type="EMBL" id="SSNY01000001">
    <property type="protein sequence ID" value="THF59867.1"/>
    <property type="molecule type" value="Genomic_DNA"/>
</dbReference>
<evidence type="ECO:0000313" key="2">
    <source>
        <dbReference type="EMBL" id="THF59867.1"/>
    </source>
</evidence>
<sequence>MHRERFAAIVRRGTELAVLTVSLSLTAGVPEIRAQQLNFSPLCGIFTIPAELSPFLKRPIQNFHAIGAGSKALADFDDDETEQIKALYKLFSICWWYRVPNPSRECADAEHDAAGKAQQAAWMAQSVAACVQRGDLRDDCDAETQELESAQRDYSSATRRFRQECH</sequence>
<reference evidence="2 3" key="1">
    <citation type="submission" date="2019-04" db="EMBL/GenBank/DDBJ databases">
        <title>Mesorhizobium composti sp. nov., isolated from compost.</title>
        <authorList>
            <person name="Lin S.-Y."/>
            <person name="Hameed A."/>
            <person name="Hsieh Y.-T."/>
            <person name="Young C.-C."/>
        </authorList>
    </citation>
    <scope>NUCLEOTIDE SEQUENCE [LARGE SCALE GENOMIC DNA]</scope>
    <source>
        <strain evidence="2 3">CC-YTH430</strain>
    </source>
</reference>
<comment type="caution">
    <text evidence="2">The sequence shown here is derived from an EMBL/GenBank/DDBJ whole genome shotgun (WGS) entry which is preliminary data.</text>
</comment>
<gene>
    <name evidence="2" type="ORF">E6C48_02115</name>
</gene>
<feature type="region of interest" description="Disordered" evidence="1">
    <location>
        <begin position="147"/>
        <end position="166"/>
    </location>
</feature>
<evidence type="ECO:0000313" key="3">
    <source>
        <dbReference type="Proteomes" id="UP000306441"/>
    </source>
</evidence>
<evidence type="ECO:0000256" key="1">
    <source>
        <dbReference type="SAM" id="MobiDB-lite"/>
    </source>
</evidence>
<dbReference type="RefSeq" id="WP_136353484.1">
    <property type="nucleotide sequence ID" value="NZ_SSNY01000001.1"/>
</dbReference>
<dbReference type="Proteomes" id="UP000306441">
    <property type="component" value="Unassembled WGS sequence"/>
</dbReference>
<keyword evidence="3" id="KW-1185">Reference proteome</keyword>
<name>A0ABY2QF32_9HYPH</name>
<organism evidence="2 3">
    <name type="scientific">Ollibium composti</name>
    <dbReference type="NCBI Taxonomy" id="2675109"/>
    <lineage>
        <taxon>Bacteria</taxon>
        <taxon>Pseudomonadati</taxon>
        <taxon>Pseudomonadota</taxon>
        <taxon>Alphaproteobacteria</taxon>
        <taxon>Hyphomicrobiales</taxon>
        <taxon>Phyllobacteriaceae</taxon>
        <taxon>Ollibium</taxon>
    </lineage>
</organism>
<proteinExistence type="predicted"/>
<protein>
    <submittedName>
        <fullName evidence="2">Uncharacterized protein</fullName>
    </submittedName>
</protein>
<accession>A0ABY2QF32</accession>